<keyword evidence="3" id="KW-1185">Reference proteome</keyword>
<evidence type="ECO:0000313" key="2">
    <source>
        <dbReference type="EMBL" id="SDL06059.1"/>
    </source>
</evidence>
<name>A0A1G9GZH8_9BACT</name>
<evidence type="ECO:0000313" key="3">
    <source>
        <dbReference type="Proteomes" id="UP000199053"/>
    </source>
</evidence>
<dbReference type="EMBL" id="FNGA01000003">
    <property type="protein sequence ID" value="SDL06059.1"/>
    <property type="molecule type" value="Genomic_DNA"/>
</dbReference>
<feature type="domain" description="PilZ" evidence="1">
    <location>
        <begin position="114"/>
        <end position="208"/>
    </location>
</feature>
<dbReference type="Pfam" id="PF07238">
    <property type="entry name" value="PilZ"/>
    <property type="match status" value="1"/>
</dbReference>
<protein>
    <submittedName>
        <fullName evidence="2">PilZ domain-containing protein</fullName>
    </submittedName>
</protein>
<dbReference type="Proteomes" id="UP000199053">
    <property type="component" value="Unassembled WGS sequence"/>
</dbReference>
<evidence type="ECO:0000259" key="1">
    <source>
        <dbReference type="Pfam" id="PF07238"/>
    </source>
</evidence>
<dbReference type="OrthoDB" id="5453332at2"/>
<dbReference type="InterPro" id="IPR009875">
    <property type="entry name" value="PilZ_domain"/>
</dbReference>
<gene>
    <name evidence="2" type="ORF">SAMN05660337_1942</name>
</gene>
<dbReference type="RefSeq" id="WP_092160579.1">
    <property type="nucleotide sequence ID" value="NZ_FNGA01000003.1"/>
</dbReference>
<reference evidence="3" key="1">
    <citation type="submission" date="2016-10" db="EMBL/GenBank/DDBJ databases">
        <authorList>
            <person name="Varghese N."/>
            <person name="Submissions S."/>
        </authorList>
    </citation>
    <scope>NUCLEOTIDE SEQUENCE [LARGE SCALE GENOMIC DNA]</scope>
    <source>
        <strain evidence="3">DSM 16995</strain>
    </source>
</reference>
<dbReference type="AlphaFoldDB" id="A0A1G9GZH8"/>
<organism evidence="2 3">
    <name type="scientific">Maridesulfovibrio ferrireducens</name>
    <dbReference type="NCBI Taxonomy" id="246191"/>
    <lineage>
        <taxon>Bacteria</taxon>
        <taxon>Pseudomonadati</taxon>
        <taxon>Thermodesulfobacteriota</taxon>
        <taxon>Desulfovibrionia</taxon>
        <taxon>Desulfovibrionales</taxon>
        <taxon>Desulfovibrionaceae</taxon>
        <taxon>Maridesulfovibrio</taxon>
    </lineage>
</organism>
<proteinExistence type="predicted"/>
<sequence>MIQNNNQIIALTDDHTLYNDSEQISGLNIEHYSCVDSFFSAMLKNNYSGIILNMHKVMKTPCCERNKILSLSADLPTMRSIERGESPIFIDDSDLFKCSCQKHSCLLSRPSCPITVSLPVKISFDNDPAMAKPVAGIIHDICERGCTFHTDEDLTNYDFLYLKIESLANRLPIYSGICRSISGGSCLCGYNVRFLDIKEDQLSELQDIYMDTNPTTDKS</sequence>
<dbReference type="GO" id="GO:0035438">
    <property type="term" value="F:cyclic-di-GMP binding"/>
    <property type="evidence" value="ECO:0007669"/>
    <property type="project" value="InterPro"/>
</dbReference>
<accession>A0A1G9GZH8</accession>